<gene>
    <name evidence="2" type="ORF">BBIA_0302</name>
</gene>
<reference evidence="2 3" key="1">
    <citation type="submission" date="2014-03" db="EMBL/GenBank/DDBJ databases">
        <title>Genomics of Bifidobacteria.</title>
        <authorList>
            <person name="Ventura M."/>
            <person name="Milani C."/>
            <person name="Lugli G.A."/>
        </authorList>
    </citation>
    <scope>NUCLEOTIDE SEQUENCE [LARGE SCALE GENOMIC DNA]</scope>
    <source>
        <strain evidence="2 3">DSM 23969</strain>
    </source>
</reference>
<dbReference type="OrthoDB" id="9806994at2"/>
<dbReference type="EMBL" id="JGYN01000004">
    <property type="protein sequence ID" value="KFI52621.1"/>
    <property type="molecule type" value="Genomic_DNA"/>
</dbReference>
<dbReference type="AlphaFoldDB" id="A0A087A1H1"/>
<dbReference type="InterPro" id="IPR041657">
    <property type="entry name" value="HTH_17"/>
</dbReference>
<protein>
    <recommendedName>
        <fullName evidence="1">Helix-turn-helix domain-containing protein</fullName>
    </recommendedName>
</protein>
<organism evidence="2 3">
    <name type="scientific">Bifidobacterium biavatii DSM 23969</name>
    <dbReference type="NCBI Taxonomy" id="1437608"/>
    <lineage>
        <taxon>Bacteria</taxon>
        <taxon>Bacillati</taxon>
        <taxon>Actinomycetota</taxon>
        <taxon>Actinomycetes</taxon>
        <taxon>Bifidobacteriales</taxon>
        <taxon>Bifidobacteriaceae</taxon>
        <taxon>Bifidobacterium</taxon>
    </lineage>
</organism>
<evidence type="ECO:0000313" key="3">
    <source>
        <dbReference type="Proteomes" id="UP000029108"/>
    </source>
</evidence>
<keyword evidence="3" id="KW-1185">Reference proteome</keyword>
<dbReference type="Proteomes" id="UP000029108">
    <property type="component" value="Unassembled WGS sequence"/>
</dbReference>
<feature type="domain" description="Helix-turn-helix" evidence="1">
    <location>
        <begin position="7"/>
        <end position="60"/>
    </location>
</feature>
<name>A0A087A1H1_9BIFI</name>
<evidence type="ECO:0000313" key="2">
    <source>
        <dbReference type="EMBL" id="KFI52621.1"/>
    </source>
</evidence>
<accession>A0A087A1H1</accession>
<dbReference type="STRING" id="1437608.GCA_000771645_02556"/>
<dbReference type="RefSeq" id="WP_033493395.1">
    <property type="nucleotide sequence ID" value="NZ_JDUU01000009.1"/>
</dbReference>
<evidence type="ECO:0000259" key="1">
    <source>
        <dbReference type="Pfam" id="PF12728"/>
    </source>
</evidence>
<dbReference type="eggNOG" id="ENOG5031VDZ">
    <property type="taxonomic scope" value="Bacteria"/>
</dbReference>
<proteinExistence type="predicted"/>
<dbReference type="Pfam" id="PF12728">
    <property type="entry name" value="HTH_17"/>
    <property type="match status" value="1"/>
</dbReference>
<sequence>MTQRERLTTAQAAQYLGLSQRQMERMRADGVGPIWFKAGDAINSPCMYEVTDLDVWARQRKGK</sequence>
<comment type="caution">
    <text evidence="2">The sequence shown here is derived from an EMBL/GenBank/DDBJ whole genome shotgun (WGS) entry which is preliminary data.</text>
</comment>